<proteinExistence type="predicted"/>
<sequence length="319" mass="38666">MEILSGIIGVLLTLFISPIFTRKNNEQNSLHSESVWREKLFNLSCNTSINARDLELFRTFLSATRGIENQYFDRKKYPLDFRMNERKQDLDDTCLHYYYFLKNKYSYELDRNMCIKTYKYTFIFNQLCRLLLKSDWNKRITSSEPFHFLQCIERYTEMEIKAILIINNNMSKLEIKNLKLSSMDCTYAHYFDRVVNMNKNHEQNIMSINKTKISFILFALFDFFIIIFLVIHYLFSEYNFILNNNIIINNLFVLFIYLSFLVFIFLILNYLLCKIFSSNNIKEILTYVFKVSYKLINYTFFISLFIFIIIIYYLLMKYN</sequence>
<keyword evidence="1" id="KW-0472">Membrane</keyword>
<accession>A0ABY2YS46</accession>
<feature type="transmembrane region" description="Helical" evidence="1">
    <location>
        <begin position="213"/>
        <end position="235"/>
    </location>
</feature>
<feature type="transmembrane region" description="Helical" evidence="1">
    <location>
        <begin position="247"/>
        <end position="272"/>
    </location>
</feature>
<keyword evidence="1" id="KW-1133">Transmembrane helix</keyword>
<comment type="caution">
    <text evidence="2">The sequence shown here is derived from an EMBL/GenBank/DDBJ whole genome shotgun (WGS) entry which is preliminary data.</text>
</comment>
<feature type="transmembrane region" description="Helical" evidence="1">
    <location>
        <begin position="295"/>
        <end position="315"/>
    </location>
</feature>
<evidence type="ECO:0000256" key="1">
    <source>
        <dbReference type="SAM" id="Phobius"/>
    </source>
</evidence>
<reference evidence="2 3" key="1">
    <citation type="submission" date="2018-08" db="EMBL/GenBank/DDBJ databases">
        <title>Comparative genomics of wild bee and flower associated Lactobacillus reveals potential adaptation to the bee host.</title>
        <authorList>
            <person name="Vuong H.Q."/>
            <person name="Mcfrederick Q.S."/>
        </authorList>
    </citation>
    <scope>NUCLEOTIDE SEQUENCE [LARGE SCALE GENOMIC DNA]</scope>
    <source>
        <strain evidence="2 3">HV_04</strain>
    </source>
</reference>
<protein>
    <recommendedName>
        <fullName evidence="4">Variable surface protein</fullName>
    </recommendedName>
</protein>
<evidence type="ECO:0000313" key="2">
    <source>
        <dbReference type="EMBL" id="TPR12749.1"/>
    </source>
</evidence>
<dbReference type="Proteomes" id="UP000767392">
    <property type="component" value="Unassembled WGS sequence"/>
</dbReference>
<keyword evidence="1" id="KW-0812">Transmembrane</keyword>
<dbReference type="RefSeq" id="WP_140921743.1">
    <property type="nucleotide sequence ID" value="NZ_QUAM01000006.1"/>
</dbReference>
<dbReference type="EMBL" id="QUAM01000006">
    <property type="protein sequence ID" value="TPR12749.1"/>
    <property type="molecule type" value="Genomic_DNA"/>
</dbReference>
<gene>
    <name evidence="2" type="ORF">DY048_06985</name>
</gene>
<organism evidence="2 3">
    <name type="scientific">Apilactobacillus timberlakei</name>
    <dbReference type="NCBI Taxonomy" id="2008380"/>
    <lineage>
        <taxon>Bacteria</taxon>
        <taxon>Bacillati</taxon>
        <taxon>Bacillota</taxon>
        <taxon>Bacilli</taxon>
        <taxon>Lactobacillales</taxon>
        <taxon>Lactobacillaceae</taxon>
        <taxon>Apilactobacillus</taxon>
    </lineage>
</organism>
<evidence type="ECO:0008006" key="4">
    <source>
        <dbReference type="Google" id="ProtNLM"/>
    </source>
</evidence>
<keyword evidence="3" id="KW-1185">Reference proteome</keyword>
<evidence type="ECO:0000313" key="3">
    <source>
        <dbReference type="Proteomes" id="UP000767392"/>
    </source>
</evidence>
<name>A0ABY2YS46_9LACO</name>